<dbReference type="AlphaFoldDB" id="A0A537IL14"/>
<dbReference type="Proteomes" id="UP000318834">
    <property type="component" value="Unassembled WGS sequence"/>
</dbReference>
<organism evidence="1 2">
    <name type="scientific">Candidatus Segetimicrobium genomatis</name>
    <dbReference type="NCBI Taxonomy" id="2569760"/>
    <lineage>
        <taxon>Bacteria</taxon>
        <taxon>Bacillati</taxon>
        <taxon>Candidatus Sysuimicrobiota</taxon>
        <taxon>Candidatus Sysuimicrobiia</taxon>
        <taxon>Candidatus Sysuimicrobiales</taxon>
        <taxon>Candidatus Segetimicrobiaceae</taxon>
        <taxon>Candidatus Segetimicrobium</taxon>
    </lineage>
</organism>
<proteinExistence type="predicted"/>
<name>A0A537IL14_9BACT</name>
<dbReference type="InterPro" id="IPR016024">
    <property type="entry name" value="ARM-type_fold"/>
</dbReference>
<protein>
    <recommendedName>
        <fullName evidence="3">HEAT repeat domain-containing protein</fullName>
    </recommendedName>
</protein>
<dbReference type="SUPFAM" id="SSF48371">
    <property type="entry name" value="ARM repeat"/>
    <property type="match status" value="1"/>
</dbReference>
<comment type="caution">
    <text evidence="1">The sequence shown here is derived from an EMBL/GenBank/DDBJ whole genome shotgun (WGS) entry which is preliminary data.</text>
</comment>
<dbReference type="Gene3D" id="1.25.10.10">
    <property type="entry name" value="Leucine-rich Repeat Variant"/>
    <property type="match status" value="1"/>
</dbReference>
<gene>
    <name evidence="1" type="ORF">E6H05_11810</name>
</gene>
<sequence>MAIAGRAQSAANVVRRLNAAVKSRRLYGTGHPLRAQTVTVFLSTVGPFHERYGTFVLETHRDGLILEGHPFEGGESIDSLALQLYSLGVWQLLMLPGLTETEMNQLLDIVTMEPDAILREGGLRGLLVKHGVEHVRVLELRPGEEVPTNVTLESYHRLLNGSLTAQERGALVGALRAGPEQAMGLLSIIIERTKQAFADASGPGLGTRVYAALAALDRVVVDAPAGESQGLLKNLAEAVTQVDDPQRSVIHRTLMQRAAQDLSARALLTAMTSEQIARMVIPCLEEGESPPQLSQVLSGLPFDPQKARDAMTLVAQQTGRAFDLPPAAEELRLPPWVRNIPQDLTDFVISDQEVAFSESEVQALKGEAVLDETALLHEHALMLLHLALADDDPQELNDTLTVLAADIGTLLGRGTFDLLGTIFQHLEQAARADDRKAETIRNMLRKILVELANVMTPRDVTSWPDDHPLVLSLRRAGRTAGTDLAQALSVERDTARRATMVALLARIGESALDAILPLLSHRNPELARAILPALVQMRSASAMAALRTLARHPDARLRKDAVVALGPAPGTDAQLALLTFLQDRDPQVVESCVRHLRVDTARRAAAELIAALPGRTLAAHPYLRMRIIDLLVQAGAKDALPALRSLSSPFKLRRRDRQVARHARNAARLLEQVALAEPAERYST</sequence>
<accession>A0A537IL14</accession>
<evidence type="ECO:0008006" key="3">
    <source>
        <dbReference type="Google" id="ProtNLM"/>
    </source>
</evidence>
<dbReference type="Pfam" id="PF13646">
    <property type="entry name" value="HEAT_2"/>
    <property type="match status" value="1"/>
</dbReference>
<dbReference type="EMBL" id="VBAP01000097">
    <property type="protein sequence ID" value="TMI71960.1"/>
    <property type="molecule type" value="Genomic_DNA"/>
</dbReference>
<reference evidence="1 2" key="1">
    <citation type="journal article" date="2019" name="Nat. Microbiol.">
        <title>Mediterranean grassland soil C-N compound turnover is dependent on rainfall and depth, and is mediated by genomically divergent microorganisms.</title>
        <authorList>
            <person name="Diamond S."/>
            <person name="Andeer P.F."/>
            <person name="Li Z."/>
            <person name="Crits-Christoph A."/>
            <person name="Burstein D."/>
            <person name="Anantharaman K."/>
            <person name="Lane K.R."/>
            <person name="Thomas B.C."/>
            <person name="Pan C."/>
            <person name="Northen T.R."/>
            <person name="Banfield J.F."/>
        </authorList>
    </citation>
    <scope>NUCLEOTIDE SEQUENCE [LARGE SCALE GENOMIC DNA]</scope>
    <source>
        <strain evidence="1">NP_8</strain>
    </source>
</reference>
<evidence type="ECO:0000313" key="2">
    <source>
        <dbReference type="Proteomes" id="UP000318834"/>
    </source>
</evidence>
<evidence type="ECO:0000313" key="1">
    <source>
        <dbReference type="EMBL" id="TMI71960.1"/>
    </source>
</evidence>
<dbReference type="InterPro" id="IPR011989">
    <property type="entry name" value="ARM-like"/>
</dbReference>